<dbReference type="Proteomes" id="UP000027331">
    <property type="component" value="Unassembled WGS sequence"/>
</dbReference>
<protein>
    <submittedName>
        <fullName evidence="2">Uncharacterized protein</fullName>
    </submittedName>
</protein>
<accession>A0ABR4RU91</accession>
<keyword evidence="1" id="KW-1133">Transmembrane helix</keyword>
<name>A0ABR4RU91_VIBMT</name>
<evidence type="ECO:0000256" key="1">
    <source>
        <dbReference type="SAM" id="Phobius"/>
    </source>
</evidence>
<keyword evidence="1" id="KW-0812">Transmembrane</keyword>
<reference evidence="2 3" key="1">
    <citation type="submission" date="2014-04" db="EMBL/GenBank/DDBJ databases">
        <title>Vibrio metecus sp. nov., a close relative of Vibrio cholerae isolated from coastal brackish ponds and clinical specimens.</title>
        <authorList>
            <person name="Kirchberger P.C."/>
            <person name="Turnsek M."/>
            <person name="Hunt D.E."/>
            <person name="Haley B.J."/>
            <person name="Colwell R."/>
            <person name="Polz M.F."/>
            <person name="Tarr C.L."/>
            <person name="Boucher Y."/>
        </authorList>
    </citation>
    <scope>NUCLEOTIDE SEQUENCE [LARGE SCALE GENOMIC DNA]</scope>
    <source>
        <strain evidence="3">PPCK-2014</strain>
    </source>
</reference>
<gene>
    <name evidence="2" type="ORF">DP83_11825</name>
</gene>
<feature type="transmembrane region" description="Helical" evidence="1">
    <location>
        <begin position="16"/>
        <end position="38"/>
    </location>
</feature>
<comment type="caution">
    <text evidence="2">The sequence shown here is derived from an EMBL/GenBank/DDBJ whole genome shotgun (WGS) entry which is preliminary data.</text>
</comment>
<keyword evidence="1" id="KW-0472">Membrane</keyword>
<feature type="transmembrane region" description="Helical" evidence="1">
    <location>
        <begin position="110"/>
        <end position="132"/>
    </location>
</feature>
<proteinExistence type="predicted"/>
<sequence length="153" mass="17373">MEYADQYTKKEKIIRFTVFVILGLAVIAFNKFVFFPLVTDFGERPHCYEFLGLNGADYIWHLAFVGLPFSLFIVFVFMLPVGIQGVKEGRFPPKSMKVYKLTVVKRGTIAYLKSGICILAPVIALLFVIWGYCQVDNMPPFDATKLSPQLCQS</sequence>
<dbReference type="EMBL" id="JJMN01000069">
    <property type="protein sequence ID" value="KDO13262.1"/>
    <property type="molecule type" value="Genomic_DNA"/>
</dbReference>
<evidence type="ECO:0000313" key="3">
    <source>
        <dbReference type="Proteomes" id="UP000027331"/>
    </source>
</evidence>
<evidence type="ECO:0000313" key="2">
    <source>
        <dbReference type="EMBL" id="KDO13262.1"/>
    </source>
</evidence>
<organism evidence="2 3">
    <name type="scientific">Vibrio metoecus</name>
    <dbReference type="NCBI Taxonomy" id="1481663"/>
    <lineage>
        <taxon>Bacteria</taxon>
        <taxon>Pseudomonadati</taxon>
        <taxon>Pseudomonadota</taxon>
        <taxon>Gammaproteobacteria</taxon>
        <taxon>Vibrionales</taxon>
        <taxon>Vibrionaceae</taxon>
        <taxon>Vibrio</taxon>
    </lineage>
</organism>
<keyword evidence="3" id="KW-1185">Reference proteome</keyword>
<feature type="transmembrane region" description="Helical" evidence="1">
    <location>
        <begin position="58"/>
        <end position="81"/>
    </location>
</feature>